<feature type="compositionally biased region" description="Pro residues" evidence="13">
    <location>
        <begin position="174"/>
        <end position="192"/>
    </location>
</feature>
<dbReference type="GO" id="GO:0000906">
    <property type="term" value="F:6,7-dimethyl-8-ribityllumazine synthase activity"/>
    <property type="evidence" value="ECO:0007669"/>
    <property type="project" value="UniProtKB-UniRule"/>
</dbReference>
<feature type="region of interest" description="Disordered" evidence="13">
    <location>
        <begin position="172"/>
        <end position="242"/>
    </location>
</feature>
<dbReference type="OrthoDB" id="9809709at2"/>
<keyword evidence="7 11" id="KW-0694">RNA-binding</keyword>
<feature type="compositionally biased region" description="Pro residues" evidence="13">
    <location>
        <begin position="218"/>
        <end position="227"/>
    </location>
</feature>
<comment type="similarity">
    <text evidence="2 11">Belongs to the NusB family.</text>
</comment>
<evidence type="ECO:0000256" key="12">
    <source>
        <dbReference type="HAMAP-Rule" id="MF_00178"/>
    </source>
</evidence>
<dbReference type="PATRIC" id="fig|1609981.3.peg.1848"/>
<dbReference type="SUPFAM" id="SSF52121">
    <property type="entry name" value="Lumazine synthase"/>
    <property type="match status" value="1"/>
</dbReference>
<dbReference type="NCBIfam" id="TIGR01951">
    <property type="entry name" value="nusB"/>
    <property type="match status" value="1"/>
</dbReference>
<evidence type="ECO:0000313" key="16">
    <source>
        <dbReference type="Proteomes" id="UP000035268"/>
    </source>
</evidence>
<dbReference type="Pfam" id="PF01029">
    <property type="entry name" value="NusB"/>
    <property type="match status" value="1"/>
</dbReference>
<reference evidence="16" key="1">
    <citation type="submission" date="2015-02" db="EMBL/GenBank/DDBJ databases">
        <title>Description and complete genome sequence of the first cultured representative of the subdivision 5 of the Verrucomicrobia phylum.</title>
        <authorList>
            <person name="Spring S."/>
            <person name="Bunk B."/>
            <person name="Sproer C."/>
            <person name="Klenk H.-P."/>
        </authorList>
    </citation>
    <scope>NUCLEOTIDE SEQUENCE [LARGE SCALE GENOMIC DNA]</scope>
    <source>
        <strain evidence="16">L21-Fru-AB</strain>
    </source>
</reference>
<dbReference type="CDD" id="cd09209">
    <property type="entry name" value="Lumazine_synthase-I"/>
    <property type="match status" value="1"/>
</dbReference>
<dbReference type="GO" id="GO:0009231">
    <property type="term" value="P:riboflavin biosynthetic process"/>
    <property type="evidence" value="ECO:0007669"/>
    <property type="project" value="UniProtKB-UniRule"/>
</dbReference>
<comment type="function">
    <text evidence="11">Involved in transcription antitermination. Required for transcription of ribosomal RNA (rRNA) genes. Binds specifically to the boxA antiterminator sequence of the ribosomal RNA (rrn) operons.</text>
</comment>
<keyword evidence="6 11" id="KW-0889">Transcription antitermination</keyword>
<keyword evidence="8 11" id="KW-0805">Transcription regulation</keyword>
<dbReference type="GO" id="GO:0005829">
    <property type="term" value="C:cytosol"/>
    <property type="evidence" value="ECO:0007669"/>
    <property type="project" value="TreeGrafter"/>
</dbReference>
<feature type="binding site" evidence="12">
    <location>
        <begin position="103"/>
        <end position="104"/>
    </location>
    <ligand>
        <name>(2S)-2-hydroxy-3-oxobutyl phosphate</name>
        <dbReference type="ChEBI" id="CHEBI:58830"/>
    </ligand>
</feature>
<keyword evidence="9 11" id="KW-0804">Transcription</keyword>
<feature type="binding site" evidence="12">
    <location>
        <position position="131"/>
    </location>
    <ligand>
        <name>5-amino-6-(D-ribitylamino)uracil</name>
        <dbReference type="ChEBI" id="CHEBI:15934"/>
    </ligand>
</feature>
<comment type="similarity">
    <text evidence="3 12">Belongs to the DMRL synthase family.</text>
</comment>
<dbReference type="Gene3D" id="3.40.50.960">
    <property type="entry name" value="Lumazine/riboflavin synthase"/>
    <property type="match status" value="1"/>
</dbReference>
<evidence type="ECO:0000256" key="7">
    <source>
        <dbReference type="ARBA" id="ARBA00022884"/>
    </source>
</evidence>
<dbReference type="Pfam" id="PF00885">
    <property type="entry name" value="DMRL_synthase"/>
    <property type="match status" value="1"/>
</dbReference>
<evidence type="ECO:0000256" key="3">
    <source>
        <dbReference type="ARBA" id="ARBA00007424"/>
    </source>
</evidence>
<evidence type="ECO:0000256" key="9">
    <source>
        <dbReference type="ARBA" id="ARBA00023163"/>
    </source>
</evidence>
<dbReference type="GO" id="GO:0003723">
    <property type="term" value="F:RNA binding"/>
    <property type="evidence" value="ECO:0007669"/>
    <property type="project" value="UniProtKB-UniRule"/>
</dbReference>
<dbReference type="HAMAP" id="MF_00073">
    <property type="entry name" value="NusB"/>
    <property type="match status" value="1"/>
</dbReference>
<dbReference type="EMBL" id="CP010904">
    <property type="protein sequence ID" value="AKJ65019.1"/>
    <property type="molecule type" value="Genomic_DNA"/>
</dbReference>
<keyword evidence="4 12" id="KW-0686">Riboflavin biosynthesis</keyword>
<dbReference type="SUPFAM" id="SSF48013">
    <property type="entry name" value="NusB-like"/>
    <property type="match status" value="1"/>
</dbReference>
<comment type="catalytic activity">
    <reaction evidence="10 12">
        <text>(2S)-2-hydroxy-3-oxobutyl phosphate + 5-amino-6-(D-ribitylamino)uracil = 6,7-dimethyl-8-(1-D-ribityl)lumazine + phosphate + 2 H2O + H(+)</text>
        <dbReference type="Rhea" id="RHEA:26152"/>
        <dbReference type="ChEBI" id="CHEBI:15377"/>
        <dbReference type="ChEBI" id="CHEBI:15378"/>
        <dbReference type="ChEBI" id="CHEBI:15934"/>
        <dbReference type="ChEBI" id="CHEBI:43474"/>
        <dbReference type="ChEBI" id="CHEBI:58201"/>
        <dbReference type="ChEBI" id="CHEBI:58830"/>
        <dbReference type="EC" id="2.5.1.78"/>
    </reaction>
</comment>
<keyword evidence="5 12" id="KW-0808">Transferase</keyword>
<dbReference type="GO" id="GO:0006353">
    <property type="term" value="P:DNA-templated transcription termination"/>
    <property type="evidence" value="ECO:0007669"/>
    <property type="project" value="UniProtKB-UniRule"/>
</dbReference>
<reference evidence="15 16" key="2">
    <citation type="journal article" date="2016" name="ISME J.">
        <title>Characterization of the first cultured representative of Verrucomicrobia subdivision 5 indicates the proposal of a novel phylum.</title>
        <authorList>
            <person name="Spring S."/>
            <person name="Bunk B."/>
            <person name="Sproer C."/>
            <person name="Schumann P."/>
            <person name="Rohde M."/>
            <person name="Tindall B.J."/>
            <person name="Klenk H.P."/>
        </authorList>
    </citation>
    <scope>NUCLEOTIDE SEQUENCE [LARGE SCALE GENOMIC DNA]</scope>
    <source>
        <strain evidence="15 16">L21-Fru-AB</strain>
    </source>
</reference>
<feature type="binding site" evidence="12">
    <location>
        <position position="145"/>
    </location>
    <ligand>
        <name>(2S)-2-hydroxy-3-oxobutyl phosphate</name>
        <dbReference type="ChEBI" id="CHEBI:58830"/>
    </ligand>
</feature>
<gene>
    <name evidence="12 15" type="primary">ribH</name>
    <name evidence="11" type="synonym">nusB</name>
    <name evidence="15" type="ORF">L21SP4_01781</name>
</gene>
<dbReference type="STRING" id="1307763.L21SP4_01781"/>
<dbReference type="InterPro" id="IPR006027">
    <property type="entry name" value="NusB_RsmB_TIM44"/>
</dbReference>
<name>A0A0G3ELJ9_9BACT</name>
<feature type="binding site" evidence="12">
    <location>
        <begin position="98"/>
        <end position="100"/>
    </location>
    <ligand>
        <name>5-amino-6-(D-ribitylamino)uracil</name>
        <dbReference type="ChEBI" id="CHEBI:15934"/>
    </ligand>
</feature>
<dbReference type="InterPro" id="IPR035926">
    <property type="entry name" value="NusB-like_sf"/>
</dbReference>
<dbReference type="KEGG" id="vbl:L21SP4_01781"/>
<dbReference type="PANTHER" id="PTHR21058:SF0">
    <property type="entry name" value="6,7-DIMETHYL-8-RIBITYLLUMAZINE SYNTHASE"/>
    <property type="match status" value="1"/>
</dbReference>
<evidence type="ECO:0000259" key="14">
    <source>
        <dbReference type="Pfam" id="PF01029"/>
    </source>
</evidence>
<evidence type="ECO:0000256" key="6">
    <source>
        <dbReference type="ARBA" id="ARBA00022814"/>
    </source>
</evidence>
<feature type="binding site" evidence="12">
    <location>
        <position position="40"/>
    </location>
    <ligand>
        <name>5-amino-6-(D-ribitylamino)uracil</name>
        <dbReference type="ChEBI" id="CHEBI:15934"/>
    </ligand>
</feature>
<dbReference type="EC" id="2.5.1.78" evidence="12"/>
<sequence length="387" mass="42353">MNEQKGMAESFEDLPALAAQTRDGRGGAQGLRFAIAVSRFNLALTGELARSAVDALRGAGARQEDLTVCWAPGAGELPGVLAALAEQSSFDALIALGAVIEGETSHARMIIRSTGFALQELARSTGTPVINEIVGAPSWAHAEARCRYGEGSRGWYAAEAAVETANLYRRIRAPHPPPVSPPPPVEPTPSPEVPETGAAEPEIWQPSARPDRGEPQPGDEPSPPPPSEEPEPESRPARGRREARRWAVQMLYQADLNPSPIEELFASFFEDKRPVARFRTFAEKTVREVMARRGELDARLQSFTPNWEVERMGCVDRNIMRVALYEMFYRDDIPPVVSINEAIEIAKDLSSDESARFVNGVLDKVRKSISRPARTVRPGPVTGEEEE</sequence>
<dbReference type="UniPathway" id="UPA00275">
    <property type="reaction ID" value="UER00404"/>
</dbReference>
<protein>
    <recommendedName>
        <fullName evidence="11 12">Multifunctional fusion protein</fullName>
    </recommendedName>
    <domain>
        <recommendedName>
            <fullName evidence="12">6,7-dimethyl-8-ribityllumazine synthase</fullName>
            <shortName evidence="12">DMRL synthase</shortName>
            <shortName evidence="12">LS</shortName>
            <shortName evidence="12">Lumazine synthase</shortName>
            <ecNumber evidence="12">2.5.1.78</ecNumber>
        </recommendedName>
    </domain>
    <domain>
        <recommendedName>
            <fullName evidence="11">Transcription antitermination protein NusB</fullName>
        </recommendedName>
        <alternativeName>
            <fullName evidence="11">Antitermination factor NusB</fullName>
        </alternativeName>
    </domain>
</protein>
<dbReference type="InterPro" id="IPR034964">
    <property type="entry name" value="LS"/>
</dbReference>
<comment type="function">
    <text evidence="12">Catalyzes the formation of 6,7-dimethyl-8-ribityllumazine by condensation of 5-amino-6-(D-ribitylamino)uracil with 3,4-dihydroxy-2-butanone 4-phosphate. This is the penultimate step in the biosynthesis of riboflavin.</text>
</comment>
<comment type="pathway">
    <text evidence="1 12">Cofactor biosynthesis; riboflavin biosynthesis; riboflavin from 2-hydroxy-3-oxobutyl phosphate and 5-amino-6-(D-ribitylamino)uracil: step 1/2.</text>
</comment>
<organism evidence="15 16">
    <name type="scientific">Kiritimatiella glycovorans</name>
    <dbReference type="NCBI Taxonomy" id="1307763"/>
    <lineage>
        <taxon>Bacteria</taxon>
        <taxon>Pseudomonadati</taxon>
        <taxon>Kiritimatiellota</taxon>
        <taxon>Kiritimatiellia</taxon>
        <taxon>Kiritimatiellales</taxon>
        <taxon>Kiritimatiellaceae</taxon>
        <taxon>Kiritimatiella</taxon>
    </lineage>
</organism>
<dbReference type="InterPro" id="IPR002180">
    <property type="entry name" value="LS/RS"/>
</dbReference>
<dbReference type="Gene3D" id="1.10.940.10">
    <property type="entry name" value="NusB-like"/>
    <property type="match status" value="1"/>
</dbReference>
<dbReference type="Proteomes" id="UP000035268">
    <property type="component" value="Chromosome"/>
</dbReference>
<dbReference type="AlphaFoldDB" id="A0A0G3ELJ9"/>
<evidence type="ECO:0000256" key="2">
    <source>
        <dbReference type="ARBA" id="ARBA00005952"/>
    </source>
</evidence>
<dbReference type="PANTHER" id="PTHR21058">
    <property type="entry name" value="6,7-DIMETHYL-8-RIBITYLLUMAZINE SYNTHASE DMRL SYNTHASE LUMAZINE SYNTHASE"/>
    <property type="match status" value="1"/>
</dbReference>
<dbReference type="GO" id="GO:0009349">
    <property type="term" value="C:riboflavin synthase complex"/>
    <property type="evidence" value="ECO:0007669"/>
    <property type="project" value="UniProtKB-UniRule"/>
</dbReference>
<dbReference type="NCBIfam" id="TIGR00114">
    <property type="entry name" value="lumazine-synth"/>
    <property type="match status" value="1"/>
</dbReference>
<evidence type="ECO:0000256" key="1">
    <source>
        <dbReference type="ARBA" id="ARBA00004917"/>
    </source>
</evidence>
<evidence type="ECO:0000256" key="11">
    <source>
        <dbReference type="HAMAP-Rule" id="MF_00073"/>
    </source>
</evidence>
<dbReference type="InterPro" id="IPR036467">
    <property type="entry name" value="LS/RS_sf"/>
</dbReference>
<evidence type="ECO:0000256" key="4">
    <source>
        <dbReference type="ARBA" id="ARBA00022619"/>
    </source>
</evidence>
<dbReference type="InterPro" id="IPR011605">
    <property type="entry name" value="NusB_fam"/>
</dbReference>
<evidence type="ECO:0000256" key="5">
    <source>
        <dbReference type="ARBA" id="ARBA00022679"/>
    </source>
</evidence>
<dbReference type="GO" id="GO:0031564">
    <property type="term" value="P:transcription antitermination"/>
    <property type="evidence" value="ECO:0007669"/>
    <property type="project" value="UniProtKB-KW"/>
</dbReference>
<evidence type="ECO:0000313" key="15">
    <source>
        <dbReference type="EMBL" id="AKJ65019.1"/>
    </source>
</evidence>
<dbReference type="RefSeq" id="WP_160300769.1">
    <property type="nucleotide sequence ID" value="NZ_CP010904.1"/>
</dbReference>
<keyword evidence="16" id="KW-1185">Reference proteome</keyword>
<proteinExistence type="inferred from homology"/>
<feature type="domain" description="NusB/RsmB/TIM44" evidence="14">
    <location>
        <begin position="241"/>
        <end position="366"/>
    </location>
</feature>
<evidence type="ECO:0000256" key="10">
    <source>
        <dbReference type="ARBA" id="ARBA00048785"/>
    </source>
</evidence>
<dbReference type="CDD" id="cd00619">
    <property type="entry name" value="Terminator_NusB"/>
    <property type="match status" value="1"/>
</dbReference>
<evidence type="ECO:0000256" key="13">
    <source>
        <dbReference type="SAM" id="MobiDB-lite"/>
    </source>
</evidence>
<feature type="binding site" evidence="12">
    <location>
        <begin position="74"/>
        <end position="76"/>
    </location>
    <ligand>
        <name>5-amino-6-(D-ribitylamino)uracil</name>
        <dbReference type="ChEBI" id="CHEBI:15934"/>
    </ligand>
</feature>
<evidence type="ECO:0000256" key="8">
    <source>
        <dbReference type="ARBA" id="ARBA00023015"/>
    </source>
</evidence>
<dbReference type="HAMAP" id="MF_00178">
    <property type="entry name" value="Lumazine_synth"/>
    <property type="match status" value="1"/>
</dbReference>
<accession>A0A0G3ELJ9</accession>
<feature type="active site" description="Proton donor" evidence="12">
    <location>
        <position position="106"/>
    </location>
</feature>